<sequence>MAFDKLPLDMVTSRRFERRRRFLEVVPTVAPDDMRLAINAGFSAEEIRYMFDLPDDLIVSTEASIPAA</sequence>
<proteinExistence type="predicted"/>
<dbReference type="Proteomes" id="UP000190135">
    <property type="component" value="Unassembled WGS sequence"/>
</dbReference>
<name>A0A1T4ML07_9HYPH</name>
<organism evidence="1 2">
    <name type="scientific">Consotaella salsifontis</name>
    <dbReference type="NCBI Taxonomy" id="1365950"/>
    <lineage>
        <taxon>Bacteria</taxon>
        <taxon>Pseudomonadati</taxon>
        <taxon>Pseudomonadota</taxon>
        <taxon>Alphaproteobacteria</taxon>
        <taxon>Hyphomicrobiales</taxon>
        <taxon>Aurantimonadaceae</taxon>
        <taxon>Consotaella</taxon>
    </lineage>
</organism>
<evidence type="ECO:0000313" key="2">
    <source>
        <dbReference type="Proteomes" id="UP000190135"/>
    </source>
</evidence>
<evidence type="ECO:0000313" key="1">
    <source>
        <dbReference type="EMBL" id="SJZ67719.1"/>
    </source>
</evidence>
<keyword evidence="2" id="KW-1185">Reference proteome</keyword>
<dbReference type="AlphaFoldDB" id="A0A1T4ML07"/>
<reference evidence="1 2" key="1">
    <citation type="submission" date="2017-02" db="EMBL/GenBank/DDBJ databases">
        <authorList>
            <person name="Peterson S.W."/>
        </authorList>
    </citation>
    <scope>NUCLEOTIDE SEQUENCE [LARGE SCALE GENOMIC DNA]</scope>
    <source>
        <strain evidence="1 2">USBA 369</strain>
    </source>
</reference>
<accession>A0A1T4ML07</accession>
<dbReference type="EMBL" id="FUXL01000002">
    <property type="protein sequence ID" value="SJZ67719.1"/>
    <property type="molecule type" value="Genomic_DNA"/>
</dbReference>
<gene>
    <name evidence="1" type="ORF">SAMN05428963_102175</name>
</gene>
<dbReference type="RefSeq" id="WP_078706876.1">
    <property type="nucleotide sequence ID" value="NZ_FUXL01000002.1"/>
</dbReference>
<protein>
    <submittedName>
        <fullName evidence="1">Uncharacterized protein</fullName>
    </submittedName>
</protein>